<proteinExistence type="predicted"/>
<dbReference type="EMBL" id="JAGIOB010000001">
    <property type="protein sequence ID" value="MBP2417909.1"/>
    <property type="molecule type" value="Genomic_DNA"/>
</dbReference>
<dbReference type="RefSeq" id="WP_210056972.1">
    <property type="nucleotide sequence ID" value="NZ_BAAAMH010000010.1"/>
</dbReference>
<evidence type="ECO:0000313" key="1">
    <source>
        <dbReference type="EMBL" id="MBP2417909.1"/>
    </source>
</evidence>
<gene>
    <name evidence="1" type="ORF">JOF54_002831</name>
</gene>
<comment type="caution">
    <text evidence="1">The sequence shown here is derived from an EMBL/GenBank/DDBJ whole genome shotgun (WGS) entry which is preliminary data.</text>
</comment>
<name>A0ABS4ZA33_9ACTN</name>
<dbReference type="Proteomes" id="UP000758168">
    <property type="component" value="Unassembled WGS sequence"/>
</dbReference>
<keyword evidence="2" id="KW-1185">Reference proteome</keyword>
<protein>
    <submittedName>
        <fullName evidence="1">Uncharacterized protein</fullName>
    </submittedName>
</protein>
<reference evidence="1 2" key="1">
    <citation type="submission" date="2021-03" db="EMBL/GenBank/DDBJ databases">
        <title>Sequencing the genomes of 1000 actinobacteria strains.</title>
        <authorList>
            <person name="Klenk H.-P."/>
        </authorList>
    </citation>
    <scope>NUCLEOTIDE SEQUENCE [LARGE SCALE GENOMIC DNA]</scope>
    <source>
        <strain evidence="1 2">DSM 12936</strain>
    </source>
</reference>
<sequence length="68" mass="7346">MSEDLDPVARLQRWEAFGAHWQVVDDDGARVTVALCRCDGGEEVDRLTSDAPGLRAFLAGRRSSAGEG</sequence>
<evidence type="ECO:0000313" key="2">
    <source>
        <dbReference type="Proteomes" id="UP000758168"/>
    </source>
</evidence>
<accession>A0ABS4ZA33</accession>
<organism evidence="1 2">
    <name type="scientific">Microlunatus capsulatus</name>
    <dbReference type="NCBI Taxonomy" id="99117"/>
    <lineage>
        <taxon>Bacteria</taxon>
        <taxon>Bacillati</taxon>
        <taxon>Actinomycetota</taxon>
        <taxon>Actinomycetes</taxon>
        <taxon>Propionibacteriales</taxon>
        <taxon>Propionibacteriaceae</taxon>
        <taxon>Microlunatus</taxon>
    </lineage>
</organism>